<dbReference type="EMBL" id="PQXK01000141">
    <property type="protein sequence ID" value="TGO35908.1"/>
    <property type="molecule type" value="Genomic_DNA"/>
</dbReference>
<accession>A0A4Z1GIC2</accession>
<comment type="caution">
    <text evidence="1">The sequence shown here is derived from an EMBL/GenBank/DDBJ whole genome shotgun (WGS) entry which is preliminary data.</text>
</comment>
<protein>
    <submittedName>
        <fullName evidence="1">Uncharacterized protein</fullName>
    </submittedName>
</protein>
<organism evidence="1 2">
    <name type="scientific">Botrytis hyacinthi</name>
    <dbReference type="NCBI Taxonomy" id="278943"/>
    <lineage>
        <taxon>Eukaryota</taxon>
        <taxon>Fungi</taxon>
        <taxon>Dikarya</taxon>
        <taxon>Ascomycota</taxon>
        <taxon>Pezizomycotina</taxon>
        <taxon>Leotiomycetes</taxon>
        <taxon>Helotiales</taxon>
        <taxon>Sclerotiniaceae</taxon>
        <taxon>Botrytis</taxon>
    </lineage>
</organism>
<evidence type="ECO:0000313" key="2">
    <source>
        <dbReference type="Proteomes" id="UP000297814"/>
    </source>
</evidence>
<dbReference type="Proteomes" id="UP000297814">
    <property type="component" value="Unassembled WGS sequence"/>
</dbReference>
<proteinExistence type="predicted"/>
<dbReference type="AlphaFoldDB" id="A0A4Z1GIC2"/>
<evidence type="ECO:0000313" key="1">
    <source>
        <dbReference type="EMBL" id="TGO35908.1"/>
    </source>
</evidence>
<sequence>MSSDLTTKTPIILPVPPLDLGDMPFAEEGDPDETLEKAINDREVGTSVQYIDFSLVIPDEARGTMAAYKKAVLAYRSWASLRWWNTTYASSSVPQDESIALAAKRVSYSARVADYDIKHTPWLFSSKGEIKNKKISASSKDFHAAFANIILEGFVSLPGSGFGDLEKVFEVLTKARYEYSPRARIVRSFIRTCLFKVTSEMVEVQRKKGSSTTMNVPTAYNEYEAGFNVDDWTQVSDMIEKERKSQMEDFVKNDTVEILA</sequence>
<gene>
    <name evidence="1" type="ORF">BHYA_0141g00030</name>
</gene>
<reference evidence="1 2" key="1">
    <citation type="submission" date="2017-12" db="EMBL/GenBank/DDBJ databases">
        <title>Comparative genomics of Botrytis spp.</title>
        <authorList>
            <person name="Valero-Jimenez C.A."/>
            <person name="Tapia P."/>
            <person name="Veloso J."/>
            <person name="Silva-Moreno E."/>
            <person name="Staats M."/>
            <person name="Valdes J.H."/>
            <person name="Van Kan J.A.L."/>
        </authorList>
    </citation>
    <scope>NUCLEOTIDE SEQUENCE [LARGE SCALE GENOMIC DNA]</scope>
    <source>
        <strain evidence="1 2">Bh0001</strain>
    </source>
</reference>
<keyword evidence="2" id="KW-1185">Reference proteome</keyword>
<name>A0A4Z1GIC2_9HELO</name>